<dbReference type="KEGG" id="lnu:N7U66_05160"/>
<organism evidence="1 2">
    <name type="scientific">Lacinutrix neustonica</name>
    <dbReference type="NCBI Taxonomy" id="2980107"/>
    <lineage>
        <taxon>Bacteria</taxon>
        <taxon>Pseudomonadati</taxon>
        <taxon>Bacteroidota</taxon>
        <taxon>Flavobacteriia</taxon>
        <taxon>Flavobacteriales</taxon>
        <taxon>Flavobacteriaceae</taxon>
        <taxon>Lacinutrix</taxon>
    </lineage>
</organism>
<gene>
    <name evidence="1" type="ORF">N7U66_05160</name>
</gene>
<name>A0A9E8SHS9_9FLAO</name>
<evidence type="ECO:0000313" key="2">
    <source>
        <dbReference type="Proteomes" id="UP001164705"/>
    </source>
</evidence>
<dbReference type="AlphaFoldDB" id="A0A9E8SHS9"/>
<dbReference type="Proteomes" id="UP001164705">
    <property type="component" value="Chromosome"/>
</dbReference>
<sequence length="152" mass="17845">MGIFDKLFGGKKEKISDSSSNQELRMEYNIMKNISLEKSQKYENTELYELVENGIYKDLNDDDDAKYRITIAYELESDDSNNQYPLEDVLDKYYLHVSDFLESENNTESNKYKLELGGDLNDIKKSKEIIGKRIFNRDFLDEGQVRVNLIIE</sequence>
<protein>
    <submittedName>
        <fullName evidence="1">Uncharacterized protein</fullName>
    </submittedName>
</protein>
<reference evidence="1" key="1">
    <citation type="submission" date="2022-11" db="EMBL/GenBank/DDBJ databases">
        <title>Lacinutrix neustonica HL-RS19T sp. nov., isolated from the surface microlayer sample of brackish Lake Shihwa.</title>
        <authorList>
            <person name="Choi J.Y."/>
            <person name="Hwang C.Y."/>
        </authorList>
    </citation>
    <scope>NUCLEOTIDE SEQUENCE</scope>
    <source>
        <strain evidence="1">HL-RS19</strain>
    </source>
</reference>
<evidence type="ECO:0000313" key="1">
    <source>
        <dbReference type="EMBL" id="WAC03020.1"/>
    </source>
</evidence>
<proteinExistence type="predicted"/>
<dbReference type="RefSeq" id="WP_267677607.1">
    <property type="nucleotide sequence ID" value="NZ_CP113088.1"/>
</dbReference>
<dbReference type="EMBL" id="CP113088">
    <property type="protein sequence ID" value="WAC03020.1"/>
    <property type="molecule type" value="Genomic_DNA"/>
</dbReference>
<keyword evidence="2" id="KW-1185">Reference proteome</keyword>
<accession>A0A9E8SHS9</accession>